<organism evidence="5 6">
    <name type="scientific">Lachancea fermentati</name>
    <name type="common">Zygosaccharomyces fermentati</name>
    <dbReference type="NCBI Taxonomy" id="4955"/>
    <lineage>
        <taxon>Eukaryota</taxon>
        <taxon>Fungi</taxon>
        <taxon>Dikarya</taxon>
        <taxon>Ascomycota</taxon>
        <taxon>Saccharomycotina</taxon>
        <taxon>Saccharomycetes</taxon>
        <taxon>Saccharomycetales</taxon>
        <taxon>Saccharomycetaceae</taxon>
        <taxon>Lachancea</taxon>
    </lineage>
</organism>
<evidence type="ECO:0000313" key="5">
    <source>
        <dbReference type="EMBL" id="SCW01351.1"/>
    </source>
</evidence>
<keyword evidence="6" id="KW-1185">Reference proteome</keyword>
<dbReference type="InterPro" id="IPR023575">
    <property type="entry name" value="Ribosomal_uS19_SF"/>
</dbReference>
<dbReference type="PANTHER" id="PTHR11880">
    <property type="entry name" value="RIBOSOMAL PROTEIN S19P FAMILY MEMBER"/>
    <property type="match status" value="1"/>
</dbReference>
<gene>
    <name evidence="5" type="ORF">LAFE_0D10660G</name>
</gene>
<reference evidence="5 6" key="1">
    <citation type="submission" date="2016-03" db="EMBL/GenBank/DDBJ databases">
        <authorList>
            <person name="Devillers H."/>
        </authorList>
    </citation>
    <scope>NUCLEOTIDE SEQUENCE [LARGE SCALE GENOMIC DNA]</scope>
    <source>
        <strain evidence="5">CBS 6772</strain>
    </source>
</reference>
<dbReference type="HAMAP" id="MF_00531">
    <property type="entry name" value="Ribosomal_uS19"/>
    <property type="match status" value="1"/>
</dbReference>
<dbReference type="PRINTS" id="PR00975">
    <property type="entry name" value="RIBOSOMALS19"/>
</dbReference>
<evidence type="ECO:0000256" key="2">
    <source>
        <dbReference type="ARBA" id="ARBA00022980"/>
    </source>
</evidence>
<evidence type="ECO:0000256" key="3">
    <source>
        <dbReference type="ARBA" id="ARBA00023274"/>
    </source>
</evidence>
<keyword evidence="3 4" id="KW-0687">Ribonucleoprotein</keyword>
<dbReference type="InterPro" id="IPR005713">
    <property type="entry name" value="Ribosomal_uS19_euk/arc"/>
</dbReference>
<dbReference type="SUPFAM" id="SSF54570">
    <property type="entry name" value="Ribosomal protein S19"/>
    <property type="match status" value="1"/>
</dbReference>
<dbReference type="STRING" id="4955.A0A1G4MBS9"/>
<dbReference type="GO" id="GO:0006412">
    <property type="term" value="P:translation"/>
    <property type="evidence" value="ECO:0007669"/>
    <property type="project" value="InterPro"/>
</dbReference>
<dbReference type="NCBIfam" id="NF003121">
    <property type="entry name" value="PRK04038.1"/>
    <property type="match status" value="1"/>
</dbReference>
<dbReference type="GO" id="GO:0022627">
    <property type="term" value="C:cytosolic small ribosomal subunit"/>
    <property type="evidence" value="ECO:0007669"/>
    <property type="project" value="TreeGrafter"/>
</dbReference>
<dbReference type="GO" id="GO:0000028">
    <property type="term" value="P:ribosomal small subunit assembly"/>
    <property type="evidence" value="ECO:0007669"/>
    <property type="project" value="TreeGrafter"/>
</dbReference>
<dbReference type="GO" id="GO:0003735">
    <property type="term" value="F:structural constituent of ribosome"/>
    <property type="evidence" value="ECO:0007669"/>
    <property type="project" value="InterPro"/>
</dbReference>
<dbReference type="Proteomes" id="UP000190831">
    <property type="component" value="Chromosome D"/>
</dbReference>
<dbReference type="Gene3D" id="3.30.860.10">
    <property type="entry name" value="30s Ribosomal Protein S19, Chain A"/>
    <property type="match status" value="1"/>
</dbReference>
<comment type="similarity">
    <text evidence="1 4">Belongs to the universal ribosomal protein uS19 family.</text>
</comment>
<sequence>MSEAAASKRRVFKTYSYKGVDLEKMLEMPTEEFVKLAPARVRRRFARGLSSKPAGLMKKLRAAKLAAPENEKPTAVRTHLRNMIIVPEMIGSVVGVYNGKSFNQVEIKPEMVGHYLGEFSITYTPVRHGRAGATTSRFIPLR</sequence>
<dbReference type="Pfam" id="PF00203">
    <property type="entry name" value="Ribosomal_S19"/>
    <property type="match status" value="1"/>
</dbReference>
<dbReference type="NCBIfam" id="TIGR01025">
    <property type="entry name" value="uS19_arch"/>
    <property type="match status" value="1"/>
</dbReference>
<keyword evidence="2 4" id="KW-0689">Ribosomal protein</keyword>
<dbReference type="GO" id="GO:0003723">
    <property type="term" value="F:RNA binding"/>
    <property type="evidence" value="ECO:0007669"/>
    <property type="project" value="InterPro"/>
</dbReference>
<dbReference type="PANTHER" id="PTHR11880:SF2">
    <property type="entry name" value="SMALL RIBOSOMAL SUBUNIT PROTEIN US19"/>
    <property type="match status" value="1"/>
</dbReference>
<evidence type="ECO:0000256" key="1">
    <source>
        <dbReference type="ARBA" id="ARBA00007345"/>
    </source>
</evidence>
<dbReference type="PIRSF" id="PIRSF002144">
    <property type="entry name" value="Ribosomal_S19"/>
    <property type="match status" value="1"/>
</dbReference>
<proteinExistence type="inferred from homology"/>
<evidence type="ECO:0000313" key="6">
    <source>
        <dbReference type="Proteomes" id="UP000190831"/>
    </source>
</evidence>
<dbReference type="InterPro" id="IPR002222">
    <property type="entry name" value="Ribosomal_uS19"/>
</dbReference>
<name>A0A1G4MBS9_LACFM</name>
<dbReference type="EMBL" id="LT598492">
    <property type="protein sequence ID" value="SCW01351.1"/>
    <property type="molecule type" value="Genomic_DNA"/>
</dbReference>
<protein>
    <submittedName>
        <fullName evidence="5">LAFE_0D10660g1_1</fullName>
    </submittedName>
</protein>
<dbReference type="OrthoDB" id="10258210at2759"/>
<dbReference type="AlphaFoldDB" id="A0A1G4MBS9"/>
<dbReference type="FunFam" id="3.30.860.10:FF:000002">
    <property type="entry name" value="40S ribosomal protein S15"/>
    <property type="match status" value="1"/>
</dbReference>
<dbReference type="OMA" id="KTHCRDM"/>
<accession>A0A1G4MBS9</accession>
<dbReference type="InterPro" id="IPR020934">
    <property type="entry name" value="Ribosomal_uS19_CS"/>
</dbReference>
<dbReference type="PROSITE" id="PS00323">
    <property type="entry name" value="RIBOSOMAL_S19"/>
    <property type="match status" value="1"/>
</dbReference>
<evidence type="ECO:0000256" key="4">
    <source>
        <dbReference type="RuleBase" id="RU003485"/>
    </source>
</evidence>